<reference evidence="1 2" key="1">
    <citation type="submission" date="2016-10" db="EMBL/GenBank/DDBJ databases">
        <title>Draft genome sequence of Coniochaeta ligniaria NRRL30616, a lignocellulolytic fungus for bioabatement of inhibitors in plant biomass hydrolysates.</title>
        <authorList>
            <consortium name="DOE Joint Genome Institute"/>
            <person name="Jimenez D.J."/>
            <person name="Hector R.E."/>
            <person name="Riley R."/>
            <person name="Sun H."/>
            <person name="Grigoriev I.V."/>
            <person name="Van Elsas J.D."/>
            <person name="Nichols N.N."/>
        </authorList>
    </citation>
    <scope>NUCLEOTIDE SEQUENCE [LARGE SCALE GENOMIC DNA]</scope>
    <source>
        <strain evidence="1 2">NRRL 30616</strain>
    </source>
</reference>
<evidence type="ECO:0000313" key="1">
    <source>
        <dbReference type="EMBL" id="OIW32912.1"/>
    </source>
</evidence>
<gene>
    <name evidence="1" type="ORF">CONLIGDRAFT_640080</name>
</gene>
<name>A0A1J7JSE3_9PEZI</name>
<dbReference type="AlphaFoldDB" id="A0A1J7JSE3"/>
<protein>
    <submittedName>
        <fullName evidence="1">Uncharacterized protein</fullName>
    </submittedName>
</protein>
<dbReference type="OrthoDB" id="5339038at2759"/>
<dbReference type="EMBL" id="KV875094">
    <property type="protein sequence ID" value="OIW32912.1"/>
    <property type="molecule type" value="Genomic_DNA"/>
</dbReference>
<evidence type="ECO:0000313" key="2">
    <source>
        <dbReference type="Proteomes" id="UP000182658"/>
    </source>
</evidence>
<proteinExistence type="predicted"/>
<sequence>MAWKAKLFTYLNSTDGSQEARFSEGFFTSCKGNTPSVRYHPDLSAKHLFELVRQDVNRDVRGVEPLSSLSYICTMARMMFQFHQFEMELRKIRNPLYVRAFETDPAFKDHKRFGLVLLALKLEDEERLRVMAREFQNPRTSCREILYWDFEGETPSQHDERFRKEQESPCTTM</sequence>
<dbReference type="InParanoid" id="A0A1J7JSE3"/>
<dbReference type="Proteomes" id="UP000182658">
    <property type="component" value="Unassembled WGS sequence"/>
</dbReference>
<accession>A0A1J7JSE3</accession>
<organism evidence="1 2">
    <name type="scientific">Coniochaeta ligniaria NRRL 30616</name>
    <dbReference type="NCBI Taxonomy" id="1408157"/>
    <lineage>
        <taxon>Eukaryota</taxon>
        <taxon>Fungi</taxon>
        <taxon>Dikarya</taxon>
        <taxon>Ascomycota</taxon>
        <taxon>Pezizomycotina</taxon>
        <taxon>Sordariomycetes</taxon>
        <taxon>Sordariomycetidae</taxon>
        <taxon>Coniochaetales</taxon>
        <taxon>Coniochaetaceae</taxon>
        <taxon>Coniochaeta</taxon>
    </lineage>
</organism>
<keyword evidence="2" id="KW-1185">Reference proteome</keyword>